<evidence type="ECO:0000259" key="13">
    <source>
        <dbReference type="PROSITE" id="PS50105"/>
    </source>
</evidence>
<dbReference type="Gene3D" id="1.10.150.50">
    <property type="entry name" value="Transcription Factor, Ets-1"/>
    <property type="match status" value="1"/>
</dbReference>
<dbReference type="SUPFAM" id="SSF56112">
    <property type="entry name" value="Protein kinase-like (PK-like)"/>
    <property type="match status" value="1"/>
</dbReference>
<gene>
    <name evidence="14" type="ORF">BN980_GECA02s01352g</name>
</gene>
<dbReference type="PROSITE" id="PS00107">
    <property type="entry name" value="PROTEIN_KINASE_ATP"/>
    <property type="match status" value="1"/>
</dbReference>
<dbReference type="PANTHER" id="PTHR11584:SF369">
    <property type="entry name" value="MITOGEN-ACTIVATED PROTEIN KINASE KINASE KINASE 19-RELATED"/>
    <property type="match status" value="1"/>
</dbReference>
<keyword evidence="7 10" id="KW-0067">ATP-binding</keyword>
<dbReference type="FunFam" id="1.10.510.10:FF:000334">
    <property type="entry name" value="Serine/threonine-protein kinase STE11"/>
    <property type="match status" value="1"/>
</dbReference>
<comment type="similarity">
    <text evidence="1">Belongs to the protein kinase superfamily. STE Ser/Thr protein kinase family. MAP kinase kinase kinase subfamily.</text>
</comment>
<dbReference type="GO" id="GO:0005524">
    <property type="term" value="F:ATP binding"/>
    <property type="evidence" value="ECO:0007669"/>
    <property type="project" value="UniProtKB-UniRule"/>
</dbReference>
<keyword evidence="5 10" id="KW-0547">Nucleotide-binding</keyword>
<keyword evidence="6 14" id="KW-0418">Kinase</keyword>
<dbReference type="Pfam" id="PF14847">
    <property type="entry name" value="Ras_bdg_2"/>
    <property type="match status" value="1"/>
</dbReference>
<feature type="compositionally biased region" description="Pro residues" evidence="11">
    <location>
        <begin position="1"/>
        <end position="11"/>
    </location>
</feature>
<name>A0A0J9X317_GEOCN</name>
<dbReference type="SUPFAM" id="SSF47769">
    <property type="entry name" value="SAM/Pointed domain"/>
    <property type="match status" value="1"/>
</dbReference>
<sequence>MAGFLPPPEPISPLRSSFAFSNDLSSPTGESSAFTPSTRTSGNLSPGISLSSEHGTSPPLESPVQPLAPNHNSLSDIELTYSNDWGLPQIKEWLESMNCGMYYWAFEEHDIFGDILLECDQSALKELGIKKVGDRIRIHQSLKRLRAKEAQSPGQMFTTALKALDVHAVSPFHPSSNHSPHLLRQNSSAQRRLSHSTSANFHTSRNNSPQDAYFAPASSARYPIPPKPKMPPQAPKYSLSAPVSASDTRPQTVTQRSADSVKNILSMDVVKQSTVRFIYGQGHSKTVYISGCSNGDSIKRKALKKIGIKDLPENWTVFIADNDLGTTTRPVSDLELVTICHSQDRRERNRLMLCAAGTTPSIKQLSKSQQIFRDSTSSPVESKAPVMHSQNVDTGDYVSSFIDDYNPGTLTPSSGQHLDTLTDNSKEGIMMSNESSRKRLRKFYGQRPPSELISSNLKEYFPEVGPALLKETIRNSIMYKRMSRASRMSRVSQRSSIASAWAYQDDKNEFVPPVPSVDDLMLSNGTGSVMSQSSTSISETLDKLSSNDVTSSSVLNDIDFNVSPPTPVSAPLSSVPFSQGLPEVDQRSSSMSMLSTQLSAIELPDTTPAPPEQRDIEEEFMDAFNREQSGPSRWIKGTVIGSGSFGTVYLGMNSITGELMAVKQVELPTGNKDTEQKKLTMIDALQREMNFLREMQHENIVQYLGSNSEGNYLNIFLEYVPGGSVATMLSNYGAFEESLIRNFVRQILHGLKYLHDRSIIHRDIKGANVLVDNKGGIKISDFGISKKLEARLLTPENNRASLQGSVYWMAPEVVKQTSYTLKADIWSLGCLIIEMFTGTHPFPEFSQIQAIFKIGAFVTPTIPTEGSDEAQAFLKQTFEIDFNKRPTAQELLQQPFLKPLL</sequence>
<dbReference type="PROSITE" id="PS50105">
    <property type="entry name" value="SAM_DOMAIN"/>
    <property type="match status" value="1"/>
</dbReference>
<reference evidence="14" key="1">
    <citation type="submission" date="2014-03" db="EMBL/GenBank/DDBJ databases">
        <authorList>
            <person name="Casaregola S."/>
        </authorList>
    </citation>
    <scope>NUCLEOTIDE SEQUENCE [LARGE SCALE GENOMIC DNA]</scope>
    <source>
        <strain evidence="14">CLIB 918</strain>
    </source>
</reference>
<keyword evidence="15" id="KW-1185">Reference proteome</keyword>
<evidence type="ECO:0000256" key="10">
    <source>
        <dbReference type="PROSITE-ProRule" id="PRU10141"/>
    </source>
</evidence>
<dbReference type="Pfam" id="PF00536">
    <property type="entry name" value="SAM_1"/>
    <property type="match status" value="1"/>
</dbReference>
<feature type="compositionally biased region" description="Pro residues" evidence="11">
    <location>
        <begin position="223"/>
        <end position="234"/>
    </location>
</feature>
<feature type="domain" description="SAM" evidence="13">
    <location>
        <begin position="85"/>
        <end position="148"/>
    </location>
</feature>
<evidence type="ECO:0000256" key="3">
    <source>
        <dbReference type="ARBA" id="ARBA00022527"/>
    </source>
</evidence>
<dbReference type="SMART" id="SM01304">
    <property type="entry name" value="Ras_bdg_2"/>
    <property type="match status" value="1"/>
</dbReference>
<dbReference type="InterPro" id="IPR008271">
    <property type="entry name" value="Ser/Thr_kinase_AS"/>
</dbReference>
<accession>A0A0J9X317</accession>
<dbReference type="Gene3D" id="3.10.20.90">
    <property type="entry name" value="Phosphatidylinositol 3-kinase Catalytic Subunit, Chain A, domain 1"/>
    <property type="match status" value="1"/>
</dbReference>
<dbReference type="PANTHER" id="PTHR11584">
    <property type="entry name" value="SERINE/THREONINE PROTEIN KINASE"/>
    <property type="match status" value="1"/>
</dbReference>
<dbReference type="OrthoDB" id="266718at2759"/>
<dbReference type="PROSITE" id="PS00108">
    <property type="entry name" value="PROTEIN_KINASE_ST"/>
    <property type="match status" value="1"/>
</dbReference>
<dbReference type="InterPro" id="IPR000719">
    <property type="entry name" value="Prot_kinase_dom"/>
</dbReference>
<comment type="caution">
    <text evidence="14">The sequence shown here is derived from an EMBL/GenBank/DDBJ whole genome shotgun (WGS) entry which is preliminary data.</text>
</comment>
<feature type="compositionally biased region" description="Polar residues" evidence="11">
    <location>
        <begin position="241"/>
        <end position="257"/>
    </location>
</feature>
<evidence type="ECO:0000259" key="12">
    <source>
        <dbReference type="PROSITE" id="PS50011"/>
    </source>
</evidence>
<dbReference type="GO" id="GO:0004709">
    <property type="term" value="F:MAP kinase kinase kinase activity"/>
    <property type="evidence" value="ECO:0007669"/>
    <property type="project" value="UniProtKB-EC"/>
</dbReference>
<feature type="region of interest" description="Disordered" evidence="11">
    <location>
        <begin position="1"/>
        <end position="69"/>
    </location>
</feature>
<evidence type="ECO:0000313" key="14">
    <source>
        <dbReference type="EMBL" id="CDO51815.1"/>
    </source>
</evidence>
<dbReference type="InterPro" id="IPR001660">
    <property type="entry name" value="SAM"/>
</dbReference>
<keyword evidence="4" id="KW-0808">Transferase</keyword>
<comment type="catalytic activity">
    <reaction evidence="8">
        <text>L-threonyl-[protein] + ATP = O-phospho-L-threonyl-[protein] + ADP + H(+)</text>
        <dbReference type="Rhea" id="RHEA:46608"/>
        <dbReference type="Rhea" id="RHEA-COMP:11060"/>
        <dbReference type="Rhea" id="RHEA-COMP:11605"/>
        <dbReference type="ChEBI" id="CHEBI:15378"/>
        <dbReference type="ChEBI" id="CHEBI:30013"/>
        <dbReference type="ChEBI" id="CHEBI:30616"/>
        <dbReference type="ChEBI" id="CHEBI:61977"/>
        <dbReference type="ChEBI" id="CHEBI:456216"/>
        <dbReference type="EC" id="2.7.11.25"/>
    </reaction>
</comment>
<feature type="compositionally biased region" description="Polar residues" evidence="11">
    <location>
        <begin position="14"/>
        <end position="55"/>
    </location>
</feature>
<proteinExistence type="inferred from homology"/>
<evidence type="ECO:0000256" key="6">
    <source>
        <dbReference type="ARBA" id="ARBA00022777"/>
    </source>
</evidence>
<evidence type="ECO:0000313" key="15">
    <source>
        <dbReference type="Proteomes" id="UP000242525"/>
    </source>
</evidence>
<dbReference type="Proteomes" id="UP000242525">
    <property type="component" value="Unassembled WGS sequence"/>
</dbReference>
<comment type="catalytic activity">
    <reaction evidence="9">
        <text>L-seryl-[protein] + ATP = O-phospho-L-seryl-[protein] + ADP + H(+)</text>
        <dbReference type="Rhea" id="RHEA:17989"/>
        <dbReference type="Rhea" id="RHEA-COMP:9863"/>
        <dbReference type="Rhea" id="RHEA-COMP:11604"/>
        <dbReference type="ChEBI" id="CHEBI:15378"/>
        <dbReference type="ChEBI" id="CHEBI:29999"/>
        <dbReference type="ChEBI" id="CHEBI:30616"/>
        <dbReference type="ChEBI" id="CHEBI:83421"/>
        <dbReference type="ChEBI" id="CHEBI:456216"/>
        <dbReference type="EC" id="2.7.11.25"/>
    </reaction>
</comment>
<dbReference type="EMBL" id="CCBN010000002">
    <property type="protein sequence ID" value="CDO51815.1"/>
    <property type="molecule type" value="Genomic_DNA"/>
</dbReference>
<dbReference type="FunFam" id="3.30.200.20:FF:000387">
    <property type="entry name" value="Serine/threonine-protein kinase STE11"/>
    <property type="match status" value="1"/>
</dbReference>
<dbReference type="InterPro" id="IPR029458">
    <property type="entry name" value="Ras-bd_By2"/>
</dbReference>
<evidence type="ECO:0000256" key="5">
    <source>
        <dbReference type="ARBA" id="ARBA00022741"/>
    </source>
</evidence>
<evidence type="ECO:0000256" key="7">
    <source>
        <dbReference type="ARBA" id="ARBA00022840"/>
    </source>
</evidence>
<dbReference type="Pfam" id="PF00069">
    <property type="entry name" value="Pkinase"/>
    <property type="match status" value="1"/>
</dbReference>
<feature type="domain" description="Protein kinase" evidence="12">
    <location>
        <begin position="634"/>
        <end position="897"/>
    </location>
</feature>
<evidence type="ECO:0000256" key="9">
    <source>
        <dbReference type="ARBA" id="ARBA00048329"/>
    </source>
</evidence>
<evidence type="ECO:0000256" key="2">
    <source>
        <dbReference type="ARBA" id="ARBA00012406"/>
    </source>
</evidence>
<evidence type="ECO:0000256" key="8">
    <source>
        <dbReference type="ARBA" id="ARBA00047559"/>
    </source>
</evidence>
<evidence type="ECO:0000256" key="11">
    <source>
        <dbReference type="SAM" id="MobiDB-lite"/>
    </source>
</evidence>
<dbReference type="InterPro" id="IPR013761">
    <property type="entry name" value="SAM/pointed_sf"/>
</dbReference>
<organism evidence="14 15">
    <name type="scientific">Geotrichum candidum</name>
    <name type="common">Oospora lactis</name>
    <name type="synonym">Dipodascus geotrichum</name>
    <dbReference type="NCBI Taxonomy" id="1173061"/>
    <lineage>
        <taxon>Eukaryota</taxon>
        <taxon>Fungi</taxon>
        <taxon>Dikarya</taxon>
        <taxon>Ascomycota</taxon>
        <taxon>Saccharomycotina</taxon>
        <taxon>Dipodascomycetes</taxon>
        <taxon>Dipodascales</taxon>
        <taxon>Dipodascaceae</taxon>
        <taxon>Geotrichum</taxon>
    </lineage>
</organism>
<dbReference type="Gene3D" id="1.10.510.10">
    <property type="entry name" value="Transferase(Phosphotransferase) domain 1"/>
    <property type="match status" value="1"/>
</dbReference>
<feature type="compositionally biased region" description="Polar residues" evidence="11">
    <location>
        <begin position="184"/>
        <end position="210"/>
    </location>
</feature>
<dbReference type="EC" id="2.7.11.25" evidence="2"/>
<protein>
    <recommendedName>
        <fullName evidence="2">mitogen-activated protein kinase kinase kinase</fullName>
        <ecNumber evidence="2">2.7.11.25</ecNumber>
    </recommendedName>
</protein>
<feature type="region of interest" description="Disordered" evidence="11">
    <location>
        <begin position="174"/>
        <end position="257"/>
    </location>
</feature>
<keyword evidence="3" id="KW-0723">Serine/threonine-protein kinase</keyword>
<dbReference type="InterPro" id="IPR017441">
    <property type="entry name" value="Protein_kinase_ATP_BS"/>
</dbReference>
<dbReference type="AlphaFoldDB" id="A0A0J9X317"/>
<dbReference type="CDD" id="cd09534">
    <property type="entry name" value="SAM_Ste11_fungal"/>
    <property type="match status" value="1"/>
</dbReference>
<dbReference type="InterPro" id="IPR011009">
    <property type="entry name" value="Kinase-like_dom_sf"/>
</dbReference>
<dbReference type="SMART" id="SM00220">
    <property type="entry name" value="S_TKc"/>
    <property type="match status" value="1"/>
</dbReference>
<dbReference type="PROSITE" id="PS50011">
    <property type="entry name" value="PROTEIN_KINASE_DOM"/>
    <property type="match status" value="1"/>
</dbReference>
<dbReference type="STRING" id="1173061.A0A0J9X317"/>
<dbReference type="SMART" id="SM00454">
    <property type="entry name" value="SAM"/>
    <property type="match status" value="1"/>
</dbReference>
<evidence type="ECO:0000256" key="4">
    <source>
        <dbReference type="ARBA" id="ARBA00022679"/>
    </source>
</evidence>
<feature type="binding site" evidence="10">
    <location>
        <position position="663"/>
    </location>
    <ligand>
        <name>ATP</name>
        <dbReference type="ChEBI" id="CHEBI:30616"/>
    </ligand>
</feature>
<evidence type="ECO:0000256" key="1">
    <source>
        <dbReference type="ARBA" id="ARBA00006529"/>
    </source>
</evidence>